<reference evidence="2 3" key="1">
    <citation type="submission" date="2020-12" db="EMBL/GenBank/DDBJ databases">
        <title>Geomonas sp. Red259, isolated from paddy soil.</title>
        <authorList>
            <person name="Xu Z."/>
            <person name="Zhang Z."/>
            <person name="Masuda Y."/>
            <person name="Itoh H."/>
            <person name="Senoo K."/>
        </authorList>
    </citation>
    <scope>NUCLEOTIDE SEQUENCE [LARGE SCALE GENOMIC DNA]</scope>
    <source>
        <strain evidence="2 3">Red259</strain>
    </source>
</reference>
<dbReference type="InterPro" id="IPR009875">
    <property type="entry name" value="PilZ_domain"/>
</dbReference>
<comment type="caution">
    <text evidence="2">The sequence shown here is derived from an EMBL/GenBank/DDBJ whole genome shotgun (WGS) entry which is preliminary data.</text>
</comment>
<feature type="domain" description="PilZ" evidence="1">
    <location>
        <begin position="2"/>
        <end position="98"/>
    </location>
</feature>
<evidence type="ECO:0000313" key="3">
    <source>
        <dbReference type="Proteomes" id="UP000641025"/>
    </source>
</evidence>
<organism evidence="2 3">
    <name type="scientific">Geomonas propionica</name>
    <dbReference type="NCBI Taxonomy" id="2798582"/>
    <lineage>
        <taxon>Bacteria</taxon>
        <taxon>Pseudomonadati</taxon>
        <taxon>Thermodesulfobacteriota</taxon>
        <taxon>Desulfuromonadia</taxon>
        <taxon>Geobacterales</taxon>
        <taxon>Geobacteraceae</taxon>
        <taxon>Geomonas</taxon>
    </lineage>
</organism>
<proteinExistence type="predicted"/>
<gene>
    <name evidence="2" type="ORF">JFN90_04620</name>
</gene>
<protein>
    <submittedName>
        <fullName evidence="2">PilZ domain-containing protein</fullName>
    </submittedName>
</protein>
<evidence type="ECO:0000313" key="2">
    <source>
        <dbReference type="EMBL" id="MBJ6799419.1"/>
    </source>
</evidence>
<evidence type="ECO:0000259" key="1">
    <source>
        <dbReference type="Pfam" id="PF07238"/>
    </source>
</evidence>
<sequence>MEQRRFHRVTYSAPGELVHHDIKYRCRLENVSLRGALISANECLMVPVNESCRLTVPLEPGQEPLTITVCVVHCFFSMVGVKFIGFAGDSELRLLELLRRQTSEPDTLIKEWESLRGESSATEEQCPSIPEPAVATF</sequence>
<dbReference type="SUPFAM" id="SSF141371">
    <property type="entry name" value="PilZ domain-like"/>
    <property type="match status" value="1"/>
</dbReference>
<dbReference type="EMBL" id="JAEMHK010000002">
    <property type="protein sequence ID" value="MBJ6799419.1"/>
    <property type="molecule type" value="Genomic_DNA"/>
</dbReference>
<dbReference type="Pfam" id="PF07238">
    <property type="entry name" value="PilZ"/>
    <property type="match status" value="1"/>
</dbReference>
<keyword evidence="3" id="KW-1185">Reference proteome</keyword>
<name>A0ABS0YNC6_9BACT</name>
<accession>A0ABS0YNC6</accession>
<dbReference type="Proteomes" id="UP000641025">
    <property type="component" value="Unassembled WGS sequence"/>
</dbReference>
<dbReference type="RefSeq" id="WP_199393922.1">
    <property type="nucleotide sequence ID" value="NZ_JAEMHK010000002.1"/>
</dbReference>
<dbReference type="Gene3D" id="2.40.10.220">
    <property type="entry name" value="predicted glycosyltransferase like domains"/>
    <property type="match status" value="1"/>
</dbReference>